<dbReference type="AlphaFoldDB" id="G0N4J5"/>
<gene>
    <name evidence="2" type="ORF">CAEBREN_04943</name>
</gene>
<evidence type="ECO:0000256" key="1">
    <source>
        <dbReference type="SAM" id="MobiDB-lite"/>
    </source>
</evidence>
<dbReference type="Proteomes" id="UP000008068">
    <property type="component" value="Unassembled WGS sequence"/>
</dbReference>
<reference evidence="3" key="1">
    <citation type="submission" date="2011-07" db="EMBL/GenBank/DDBJ databases">
        <authorList>
            <consortium name="Caenorhabditis brenneri Sequencing and Analysis Consortium"/>
            <person name="Wilson R.K."/>
        </authorList>
    </citation>
    <scope>NUCLEOTIDE SEQUENCE [LARGE SCALE GENOMIC DNA]</scope>
    <source>
        <strain evidence="3">PB2801</strain>
    </source>
</reference>
<feature type="region of interest" description="Disordered" evidence="1">
    <location>
        <begin position="276"/>
        <end position="338"/>
    </location>
</feature>
<dbReference type="EMBL" id="GL379837">
    <property type="protein sequence ID" value="EGT52507.1"/>
    <property type="molecule type" value="Genomic_DNA"/>
</dbReference>
<evidence type="ECO:0008006" key="4">
    <source>
        <dbReference type="Google" id="ProtNLM"/>
    </source>
</evidence>
<feature type="compositionally biased region" description="Basic and acidic residues" evidence="1">
    <location>
        <begin position="325"/>
        <end position="338"/>
    </location>
</feature>
<organism evidence="3">
    <name type="scientific">Caenorhabditis brenneri</name>
    <name type="common">Nematode worm</name>
    <dbReference type="NCBI Taxonomy" id="135651"/>
    <lineage>
        <taxon>Eukaryota</taxon>
        <taxon>Metazoa</taxon>
        <taxon>Ecdysozoa</taxon>
        <taxon>Nematoda</taxon>
        <taxon>Chromadorea</taxon>
        <taxon>Rhabditida</taxon>
        <taxon>Rhabditina</taxon>
        <taxon>Rhabditomorpha</taxon>
        <taxon>Rhabditoidea</taxon>
        <taxon>Rhabditidae</taxon>
        <taxon>Peloderinae</taxon>
        <taxon>Caenorhabditis</taxon>
    </lineage>
</organism>
<evidence type="ECO:0000313" key="2">
    <source>
        <dbReference type="EMBL" id="EGT52507.1"/>
    </source>
</evidence>
<accession>G0N4J5</accession>
<feature type="compositionally biased region" description="Basic and acidic residues" evidence="1">
    <location>
        <begin position="276"/>
        <end position="296"/>
    </location>
</feature>
<dbReference type="HOGENOM" id="CLU_451469_0_0_1"/>
<protein>
    <recommendedName>
        <fullName evidence="4">Chromo domain-containing protein</fullName>
    </recommendedName>
</protein>
<sequence length="605" mass="69511">MSAHEEDNAVIKPNVSLNTFDEVDNVRHIGKRVEFHLTRLSDQLSGWANYKRFEGGGKHRLIEAFLANPRNKSKYEEIKEKVKLLSEASRNSGVNDDEEHPISGVKDVRRVDGMIQFLVIWEETNSEEWISELNLIGGSKNFYFPSFVKNPANKAKLDRFKMEDEIEDYEDDWTTPENTQEKKEAKNGTNAGDIFEKGQITGIRYNSFGKLEFLCSRNNGHDEHKSWKLLKKIHGRFDNKCVKKFKEDNGVAYDEALKAYSKDIQEAYKFYNKTDDEKKCDGKKKEDKASKGKTPDRQMITGWQPAEDDQPGPSQPKKRKVQLKGTEEKNDKKTEKHVIGATSSTVPNLNLQPTKGFFRSEIRVLSGEEKELAKKEQDELKMQLFNIITKGDFSDCVEYIKDGCPLNLELANGPFIYSVLKFEQEECLKLMIRRGLSLDSVPEKYIDLPARLIHGEYQRKLHEAFDVLFKTEFSGKIGISKTEKLITVPTHWRGLSHLTQKFHLDEEFKDVVPGKLGFVVFSAEWKEVEGQFVVTTALPTQMELAFNGNEVSRNRIHPNIATTNEKPIIGHLNKLKVSLYGLNKKMPFIVIMPVFITSTPEKRYK</sequence>
<evidence type="ECO:0000313" key="3">
    <source>
        <dbReference type="Proteomes" id="UP000008068"/>
    </source>
</evidence>
<name>G0N4J5_CAEBE</name>
<proteinExistence type="predicted"/>
<dbReference type="InParanoid" id="G0N4J5"/>
<keyword evidence="3" id="KW-1185">Reference proteome</keyword>